<dbReference type="EMBL" id="JADYXP020000008">
    <property type="protein sequence ID" value="KAL0118341.1"/>
    <property type="molecule type" value="Genomic_DNA"/>
</dbReference>
<reference evidence="1 2" key="1">
    <citation type="submission" date="2023-03" db="EMBL/GenBank/DDBJ databases">
        <title>High recombination rates correlate with genetic variation in Cardiocondyla obscurior ants.</title>
        <authorList>
            <person name="Errbii M."/>
        </authorList>
    </citation>
    <scope>NUCLEOTIDE SEQUENCE [LARGE SCALE GENOMIC DNA]</scope>
    <source>
        <strain evidence="1">Alpha-2009</strain>
        <tissue evidence="1">Whole body</tissue>
    </source>
</reference>
<comment type="caution">
    <text evidence="1">The sequence shown here is derived from an EMBL/GenBank/DDBJ whole genome shotgun (WGS) entry which is preliminary data.</text>
</comment>
<dbReference type="AlphaFoldDB" id="A0AAW2FQV0"/>
<evidence type="ECO:0000313" key="2">
    <source>
        <dbReference type="Proteomes" id="UP001430953"/>
    </source>
</evidence>
<dbReference type="Proteomes" id="UP001430953">
    <property type="component" value="Unassembled WGS sequence"/>
</dbReference>
<keyword evidence="2" id="KW-1185">Reference proteome</keyword>
<name>A0AAW2FQV0_9HYME</name>
<protein>
    <submittedName>
        <fullName evidence="1">Uncharacterized protein</fullName>
    </submittedName>
</protein>
<organism evidence="1 2">
    <name type="scientific">Cardiocondyla obscurior</name>
    <dbReference type="NCBI Taxonomy" id="286306"/>
    <lineage>
        <taxon>Eukaryota</taxon>
        <taxon>Metazoa</taxon>
        <taxon>Ecdysozoa</taxon>
        <taxon>Arthropoda</taxon>
        <taxon>Hexapoda</taxon>
        <taxon>Insecta</taxon>
        <taxon>Pterygota</taxon>
        <taxon>Neoptera</taxon>
        <taxon>Endopterygota</taxon>
        <taxon>Hymenoptera</taxon>
        <taxon>Apocrita</taxon>
        <taxon>Aculeata</taxon>
        <taxon>Formicoidea</taxon>
        <taxon>Formicidae</taxon>
        <taxon>Myrmicinae</taxon>
        <taxon>Cardiocondyla</taxon>
    </lineage>
</organism>
<gene>
    <name evidence="1" type="ORF">PUN28_009172</name>
</gene>
<evidence type="ECO:0000313" key="1">
    <source>
        <dbReference type="EMBL" id="KAL0118341.1"/>
    </source>
</evidence>
<sequence>MNDQCILYILRSWSNDVFTRYKVLALNHNTYKNMAAQIGAIPLYLTTSRRTPRLRFLRTLCKSIENNERVIDRTPEVAFSISITFVSIKRLFSRFRSVFAEVIYRSIEIDFYPASRVYNYYPT</sequence>
<proteinExistence type="predicted"/>
<accession>A0AAW2FQV0</accession>